<dbReference type="EMBL" id="CP133076">
    <property type="protein sequence ID" value="WMJ16652.1"/>
    <property type="molecule type" value="Genomic_DNA"/>
</dbReference>
<keyword evidence="2" id="KW-1185">Reference proteome</keyword>
<protein>
    <recommendedName>
        <fullName evidence="3">Mobile element protein</fullName>
    </recommendedName>
</protein>
<reference evidence="1 2" key="1">
    <citation type="submission" date="2023-08" db="EMBL/GenBank/DDBJ databases">
        <title>Genome sequencing of the thermostable Gram positive bacteria Geobacillus proteiniphilus strain T-6.</title>
        <authorList>
            <person name="Shulami S."/>
            <person name="Shoham Y."/>
        </authorList>
    </citation>
    <scope>NUCLEOTIDE SEQUENCE [LARGE SCALE GENOMIC DNA]</scope>
    <source>
        <strain evidence="1 2">T-6</strain>
    </source>
</reference>
<evidence type="ECO:0008006" key="3">
    <source>
        <dbReference type="Google" id="ProtNLM"/>
    </source>
</evidence>
<name>A0ABY9MF36_9BACL</name>
<proteinExistence type="predicted"/>
<evidence type="ECO:0000313" key="2">
    <source>
        <dbReference type="Proteomes" id="UP001223761"/>
    </source>
</evidence>
<sequence>MEHVIALFPLSQYSSIQSQAADRKNLSFLLANMEQSLPCCWPNPFASNISQHARISQLARRCARLF</sequence>
<accession>A0ABY9MF36</accession>
<gene>
    <name evidence="1" type="ORF">RA955_00410</name>
</gene>
<dbReference type="RefSeq" id="WP_139761736.1">
    <property type="nucleotide sequence ID" value="NZ_CP133076.1"/>
</dbReference>
<evidence type="ECO:0000313" key="1">
    <source>
        <dbReference type="EMBL" id="WMJ16652.1"/>
    </source>
</evidence>
<organism evidence="1 2">
    <name type="scientific">Geobacillus proteiniphilus</name>
    <dbReference type="NCBI Taxonomy" id="860353"/>
    <lineage>
        <taxon>Bacteria</taxon>
        <taxon>Bacillati</taxon>
        <taxon>Bacillota</taxon>
        <taxon>Bacilli</taxon>
        <taxon>Bacillales</taxon>
        <taxon>Anoxybacillaceae</taxon>
        <taxon>Geobacillus</taxon>
    </lineage>
</organism>
<dbReference type="Proteomes" id="UP001223761">
    <property type="component" value="Chromosome"/>
</dbReference>